<dbReference type="GO" id="GO:0046872">
    <property type="term" value="F:metal ion binding"/>
    <property type="evidence" value="ECO:0007669"/>
    <property type="project" value="UniProtKB-KW"/>
</dbReference>
<organism evidence="4 5">
    <name type="scientific">Pseudomonas agarici</name>
    <dbReference type="NCBI Taxonomy" id="46677"/>
    <lineage>
        <taxon>Bacteria</taxon>
        <taxon>Pseudomonadati</taxon>
        <taxon>Pseudomonadota</taxon>
        <taxon>Gammaproteobacteria</taxon>
        <taxon>Pseudomonadales</taxon>
        <taxon>Pseudomonadaceae</taxon>
        <taxon>Pseudomonas</taxon>
    </lineage>
</organism>
<dbReference type="InterPro" id="IPR018247">
    <property type="entry name" value="EF_Hand_1_Ca_BS"/>
</dbReference>
<gene>
    <name evidence="4" type="ORF">AWM79_22680</name>
</gene>
<evidence type="ECO:0000256" key="1">
    <source>
        <dbReference type="ARBA" id="ARBA00022723"/>
    </source>
</evidence>
<keyword evidence="1" id="KW-0479">Metal-binding</keyword>
<dbReference type="Proteomes" id="UP000063229">
    <property type="component" value="Chromosome"/>
</dbReference>
<dbReference type="Gene3D" id="3.40.50.410">
    <property type="entry name" value="von Willebrand factor, type A domain"/>
    <property type="match status" value="1"/>
</dbReference>
<evidence type="ECO:0000256" key="2">
    <source>
        <dbReference type="ARBA" id="ARBA00022837"/>
    </source>
</evidence>
<dbReference type="RefSeq" id="WP_060783821.1">
    <property type="nucleotide sequence ID" value="NZ_CP014135.1"/>
</dbReference>
<sequence>MSRNKGAGSVYSRLVKLIAGAFFGLYLSAPVYAFTPSDSPLLSAGSVTPNVMLLVDNSGSMNNLIRATDFHQSTTTPQVYNCASTFSCSTSVNGLIALDMMNENQFINDFYQGGCDTNYDGFRMGVGASNTPSSTVYCIKFPDPVGGGNTRISNRYVAYLIARMISAGLTKKDYATDSSIPNDYRINVARNVSSALVTSNRNLRIGLATFNAPTSSDNGRGGNIARIISDLSPVTGSTTQAQADTNYSALISSINGLSAIANTPLAETYYEITRYLRGMTPYYNSTPTTYTSPVQYRCQKNYGVVITDGLPTYDRSFASSDPLGGGNLPNWDRIDNDGNNLSGDAEGNTLYLDDIAKFAYDIDVRSSGNDAAGKSWDAADFPKQNMFTYSVGFTADNQMLADSARYGHGNYYQATDSAGLNAALSAALNDITSKAGSGGGGASSSSSLSTNTLFYTSQYDPADWRGTIRAFAFNADGSLSSTTNWSTDTTLSPTGAATPSFQSWNTLTSSPITLTYGNFAPLQQTALGLSLPLGITGNDLVEWSKGTNKAGLKVRTVYLGDVVNSRLVYASPTDRTASDTVGDTSYTAYLDAKAGGTGMAARLVVNANDGFFNVIDPLTGQRLYAYMPSSVINNLHYVADPAYINGSSHKFLNDGQITVADAKLNSTWNTVAVGGVGAGGKAFFAIRLYGASTANTIGALWEIKAPAVANPLNVFNDLGYAYAKPEVARLADGRWAAFIGNGYGSAAGVAALYVVDMRDGSLITKITSDSTGNNGLSSVKLRVNAQSVVQYAYAGDLKGQMWKFKLTDPAPANWAVAFGGAPLFTALNTTAQPITAQPVIGNLPGQGKLVYFGTGKLSETADKTTTARQAFYAVLDNDGSSASYTESNLVAQTINAPATGTSFFTSSQNPVDYTTKKGFYFSLVPNNTPTGERVIYPALLTFGRLIFTTAQVDTSDPCSSAGSGRLLDVDAVSGAMLTYPILDTNGDGTINASDLAFSGITYSGSVPNIGGLIRQLDGLQIIAGPQESGTSAPLLELGGVNNRRIMWRQLQ</sequence>
<keyword evidence="2" id="KW-0106">Calcium</keyword>
<keyword evidence="5" id="KW-1185">Reference proteome</keyword>
<reference evidence="4 5" key="1">
    <citation type="submission" date="2016-01" db="EMBL/GenBank/DDBJ databases">
        <authorList>
            <person name="McClelland M."/>
            <person name="Jain A."/>
            <person name="Saraogi P."/>
            <person name="Mendelson R."/>
            <person name="Westerman R."/>
            <person name="SanMiguel P."/>
            <person name="Csonka L."/>
        </authorList>
    </citation>
    <scope>NUCLEOTIDE SEQUENCE [LARGE SCALE GENOMIC DNA]</scope>
    <source>
        <strain evidence="4 5">NCPPB 2472</strain>
    </source>
</reference>
<feature type="domain" description="PilY1 beta-propeller" evidence="3">
    <location>
        <begin position="559"/>
        <end position="899"/>
    </location>
</feature>
<evidence type="ECO:0000313" key="4">
    <source>
        <dbReference type="EMBL" id="AMB87929.1"/>
    </source>
</evidence>
<dbReference type="STRING" id="46677.AWM79_22680"/>
<proteinExistence type="predicted"/>
<protein>
    <submittedName>
        <fullName evidence="4">Pilus assembly protein</fullName>
    </submittedName>
</protein>
<dbReference type="AlphaFoldDB" id="A0A0X1T7Z6"/>
<dbReference type="InterPro" id="IPR008707">
    <property type="entry name" value="B-propeller_PilY1"/>
</dbReference>
<accession>A0A0X1T7Z6</accession>
<evidence type="ECO:0000313" key="5">
    <source>
        <dbReference type="Proteomes" id="UP000063229"/>
    </source>
</evidence>
<evidence type="ECO:0000259" key="3">
    <source>
        <dbReference type="Pfam" id="PF05567"/>
    </source>
</evidence>
<dbReference type="EMBL" id="CP014135">
    <property type="protein sequence ID" value="AMB87929.1"/>
    <property type="molecule type" value="Genomic_DNA"/>
</dbReference>
<name>A0A0X1T7Z6_PSEAA</name>
<dbReference type="Pfam" id="PF05567">
    <property type="entry name" value="T4P_PilY1"/>
    <property type="match status" value="1"/>
</dbReference>
<dbReference type="KEGG" id="pagb:AWM79_22680"/>
<dbReference type="InterPro" id="IPR036465">
    <property type="entry name" value="vWFA_dom_sf"/>
</dbReference>
<dbReference type="PROSITE" id="PS00018">
    <property type="entry name" value="EF_HAND_1"/>
    <property type="match status" value="1"/>
</dbReference>